<name>A0A6B0UHX6_IXORI</name>
<protein>
    <submittedName>
        <fullName evidence="1">Putative secreted protein</fullName>
    </submittedName>
</protein>
<dbReference type="AlphaFoldDB" id="A0A6B0UHX6"/>
<organism evidence="1">
    <name type="scientific">Ixodes ricinus</name>
    <name type="common">Common tick</name>
    <name type="synonym">Acarus ricinus</name>
    <dbReference type="NCBI Taxonomy" id="34613"/>
    <lineage>
        <taxon>Eukaryota</taxon>
        <taxon>Metazoa</taxon>
        <taxon>Ecdysozoa</taxon>
        <taxon>Arthropoda</taxon>
        <taxon>Chelicerata</taxon>
        <taxon>Arachnida</taxon>
        <taxon>Acari</taxon>
        <taxon>Parasitiformes</taxon>
        <taxon>Ixodida</taxon>
        <taxon>Ixodoidea</taxon>
        <taxon>Ixodidae</taxon>
        <taxon>Ixodinae</taxon>
        <taxon>Ixodes</taxon>
    </lineage>
</organism>
<dbReference type="EMBL" id="GIFC01005270">
    <property type="protein sequence ID" value="MXU87353.1"/>
    <property type="molecule type" value="Transcribed_RNA"/>
</dbReference>
<proteinExistence type="predicted"/>
<sequence length="96" mass="11236">MKLYIFAPFFFPPLCLVLFLQIDSAFSCGLFRKPRLRKSVASFVASECRVLKTKTEKKKTELVFRCRVYFDMCVCVCVCAHFSPPSQVDFFFFSFE</sequence>
<evidence type="ECO:0000313" key="1">
    <source>
        <dbReference type="EMBL" id="MXU87353.1"/>
    </source>
</evidence>
<reference evidence="1" key="1">
    <citation type="submission" date="2019-12" db="EMBL/GenBank/DDBJ databases">
        <title>An insight into the sialome of adult female Ixodes ricinus ticks feeding for 6 days.</title>
        <authorList>
            <person name="Perner J."/>
            <person name="Ribeiro J.M.C."/>
        </authorList>
    </citation>
    <scope>NUCLEOTIDE SEQUENCE</scope>
    <source>
        <strain evidence="1">Semi-engorged</strain>
        <tissue evidence="1">Salivary glands</tissue>
    </source>
</reference>
<accession>A0A6B0UHX6</accession>